<reference evidence="1" key="1">
    <citation type="submission" date="2016-10" db="EMBL/GenBank/DDBJ databases">
        <authorList>
            <person name="Varghese N."/>
        </authorList>
    </citation>
    <scope>NUCLEOTIDE SEQUENCE</scope>
</reference>
<evidence type="ECO:0000313" key="1">
    <source>
        <dbReference type="EMBL" id="ASF00493.1"/>
    </source>
</evidence>
<name>A0A218MMI4_9VIRU</name>
<sequence>MTEKDIERLKEYLGFEISYFAKKHGKVIKRMGIWQDDKCRVFTSMKGDLCFTYWDMDKKDYRTAKDIREIIGYLPKELESVVKH</sequence>
<protein>
    <submittedName>
        <fullName evidence="1">Uncharacterized protein</fullName>
    </submittedName>
</protein>
<dbReference type="EMBL" id="KY052838">
    <property type="protein sequence ID" value="ASF00493.1"/>
    <property type="molecule type" value="Genomic_DNA"/>
</dbReference>
<reference evidence="1" key="2">
    <citation type="journal article" date="2017" name="Nat. Commun.">
        <title>Single-virus genomics reveals hidden cosmopolitan and abundant viruses.</title>
        <authorList>
            <person name="Martinez-Hernandez F."/>
            <person name="Fornas O."/>
            <person name="Lluesma Gomez M."/>
            <person name="Bolduc B."/>
            <person name="de la Cruz Pena M.J."/>
            <person name="Martinez J.M."/>
            <person name="Anton J."/>
            <person name="Gasol J.M."/>
            <person name="Rosselli R."/>
            <person name="Rodriguez-Valera F."/>
            <person name="Sullivan M.B."/>
            <person name="Acinas S.G."/>
            <person name="Martinez-Garcia M."/>
        </authorList>
    </citation>
    <scope>NUCLEOTIDE SEQUENCE</scope>
</reference>
<organism evidence="1">
    <name type="scientific">uncultured virus</name>
    <dbReference type="NCBI Taxonomy" id="340016"/>
    <lineage>
        <taxon>Viruses</taxon>
        <taxon>environmental samples</taxon>
    </lineage>
</organism>
<proteinExistence type="predicted"/>
<accession>A0A218MMI4</accession>